<dbReference type="Proteomes" id="UP000601435">
    <property type="component" value="Unassembled WGS sequence"/>
</dbReference>
<organism evidence="2 3">
    <name type="scientific">Symbiodinium necroappetens</name>
    <dbReference type="NCBI Taxonomy" id="1628268"/>
    <lineage>
        <taxon>Eukaryota</taxon>
        <taxon>Sar</taxon>
        <taxon>Alveolata</taxon>
        <taxon>Dinophyceae</taxon>
        <taxon>Suessiales</taxon>
        <taxon>Symbiodiniaceae</taxon>
        <taxon>Symbiodinium</taxon>
    </lineage>
</organism>
<dbReference type="OrthoDB" id="408403at2759"/>
<gene>
    <name evidence="2" type="ORF">SNEC2469_LOCUS3902</name>
</gene>
<evidence type="ECO:0000256" key="1">
    <source>
        <dbReference type="SAM" id="SignalP"/>
    </source>
</evidence>
<dbReference type="EMBL" id="CAJNJA010008338">
    <property type="protein sequence ID" value="CAE7235434.1"/>
    <property type="molecule type" value="Genomic_DNA"/>
</dbReference>
<dbReference type="AlphaFoldDB" id="A0A812KXH8"/>
<comment type="caution">
    <text evidence="2">The sequence shown here is derived from an EMBL/GenBank/DDBJ whole genome shotgun (WGS) entry which is preliminary data.</text>
</comment>
<keyword evidence="1" id="KW-0732">Signal</keyword>
<evidence type="ECO:0000313" key="3">
    <source>
        <dbReference type="Proteomes" id="UP000601435"/>
    </source>
</evidence>
<reference evidence="2" key="1">
    <citation type="submission" date="2021-02" db="EMBL/GenBank/DDBJ databases">
        <authorList>
            <person name="Dougan E. K."/>
            <person name="Rhodes N."/>
            <person name="Thang M."/>
            <person name="Chan C."/>
        </authorList>
    </citation>
    <scope>NUCLEOTIDE SEQUENCE</scope>
</reference>
<proteinExistence type="predicted"/>
<feature type="chain" id="PRO_5032493280" evidence="1">
    <location>
        <begin position="17"/>
        <end position="320"/>
    </location>
</feature>
<feature type="signal peptide" evidence="1">
    <location>
        <begin position="1"/>
        <end position="16"/>
    </location>
</feature>
<name>A0A812KXH8_9DINO</name>
<feature type="non-terminal residue" evidence="2">
    <location>
        <position position="1"/>
    </location>
</feature>
<protein>
    <submittedName>
        <fullName evidence="2">Uncharacterized protein</fullName>
    </submittedName>
</protein>
<accession>A0A812KXH8</accession>
<keyword evidence="3" id="KW-1185">Reference proteome</keyword>
<sequence>MVLWALWLLLWAETSAQSAVSRWSELVAYCVSAEPVTAQADDSCALLQRGRTWIDGSDNDGAVMQVTDGPGRLGNNLGFIVRGLVFAKLSNYTAVSLVLQKKYLQEIFGRKVRLPLRSSRLQGAHWCPMTMLPRAQVYNFEGERCKGTSAQDCRTLAVETLHQAFSPKFRTCLDSVADDAEEELTIHLRGEDLWGLQEDQVTANEPLSLQANAHHWLWHQPPCTLYRKIIASSGFKKVRIVTSPDLRHTCVGWMKANAAQMGVKVLVQAGSLLEDFCTLAKASNLVLSYSSLSDNAALLNKRLRKLYFREFADKHSLLDC</sequence>
<evidence type="ECO:0000313" key="2">
    <source>
        <dbReference type="EMBL" id="CAE7235434.1"/>
    </source>
</evidence>